<proteinExistence type="predicted"/>
<accession>A0A7W7CK32</accession>
<comment type="caution">
    <text evidence="1">The sequence shown here is derived from an EMBL/GenBank/DDBJ whole genome shotgun (WGS) entry which is preliminary data.</text>
</comment>
<sequence length="75" mass="7700">MSKHIQTPELHDFTEPVGALRLLPELNFGARAVALTRLALPVGLLAVGFFGSAAGAPVDESTAAGITTCCPPVTL</sequence>
<reference evidence="1 2" key="1">
    <citation type="submission" date="2020-08" db="EMBL/GenBank/DDBJ databases">
        <title>Sequencing the genomes of 1000 actinobacteria strains.</title>
        <authorList>
            <person name="Klenk H.-P."/>
        </authorList>
    </citation>
    <scope>NUCLEOTIDE SEQUENCE [LARGE SCALE GENOMIC DNA]</scope>
    <source>
        <strain evidence="1 2">DSM 44230</strain>
    </source>
</reference>
<protein>
    <submittedName>
        <fullName evidence="1">Uncharacterized protein</fullName>
    </submittedName>
</protein>
<organism evidence="1 2">
    <name type="scientific">Crossiella cryophila</name>
    <dbReference type="NCBI Taxonomy" id="43355"/>
    <lineage>
        <taxon>Bacteria</taxon>
        <taxon>Bacillati</taxon>
        <taxon>Actinomycetota</taxon>
        <taxon>Actinomycetes</taxon>
        <taxon>Pseudonocardiales</taxon>
        <taxon>Pseudonocardiaceae</taxon>
        <taxon>Crossiella</taxon>
    </lineage>
</organism>
<dbReference type="AlphaFoldDB" id="A0A7W7CK32"/>
<evidence type="ECO:0000313" key="2">
    <source>
        <dbReference type="Proteomes" id="UP000533598"/>
    </source>
</evidence>
<dbReference type="EMBL" id="JACHMH010000001">
    <property type="protein sequence ID" value="MBB4682427.1"/>
    <property type="molecule type" value="Genomic_DNA"/>
</dbReference>
<dbReference type="Proteomes" id="UP000533598">
    <property type="component" value="Unassembled WGS sequence"/>
</dbReference>
<keyword evidence="2" id="KW-1185">Reference proteome</keyword>
<name>A0A7W7CK32_9PSEU</name>
<gene>
    <name evidence="1" type="ORF">HNR67_008545</name>
</gene>
<evidence type="ECO:0000313" key="1">
    <source>
        <dbReference type="EMBL" id="MBB4682427.1"/>
    </source>
</evidence>
<dbReference type="RefSeq" id="WP_185009726.1">
    <property type="nucleotide sequence ID" value="NZ_BAAAUI010000007.1"/>
</dbReference>